<dbReference type="InterPro" id="IPR001127">
    <property type="entry name" value="PTS_EIIA_1_perm"/>
</dbReference>
<evidence type="ECO:0000259" key="15">
    <source>
        <dbReference type="PROSITE" id="PS51103"/>
    </source>
</evidence>
<keyword evidence="9 12" id="KW-1133">Transmembrane helix</keyword>
<name>A0A553SRF0_NIACI</name>
<dbReference type="InterPro" id="IPR003352">
    <property type="entry name" value="PTS_EIIC"/>
</dbReference>
<dbReference type="PROSITE" id="PS00371">
    <property type="entry name" value="PTS_EIIA_TYPE_1_HIS"/>
    <property type="match status" value="1"/>
</dbReference>
<keyword evidence="7 12" id="KW-0812">Transmembrane</keyword>
<dbReference type="SUPFAM" id="SSF51261">
    <property type="entry name" value="Duplicated hybrid motif"/>
    <property type="match status" value="1"/>
</dbReference>
<dbReference type="Pfam" id="PF00358">
    <property type="entry name" value="PTS_EIIA_1"/>
    <property type="match status" value="1"/>
</dbReference>
<feature type="transmembrane region" description="Helical" evidence="12">
    <location>
        <begin position="232"/>
        <end position="254"/>
    </location>
</feature>
<comment type="subcellular location">
    <subcellularLocation>
        <location evidence="1">Cell membrane</location>
        <topology evidence="1">Multi-pass membrane protein</topology>
    </subcellularLocation>
</comment>
<feature type="domain" description="PTS EIIB type-1" evidence="14">
    <location>
        <begin position="4"/>
        <end position="86"/>
    </location>
</feature>
<sequence length="614" mass="67211">MKYKELNEQIIQYVGGKQNVEAVVHCMTRLRFTLKDRSLVKTEEIKELDKVIDVVSNNISYQIVIGTEVAEIYPELVSMLGVENDTKLDKPRQNIVKRILDLLSETITPILPAMMAVGLISAVLSIFTVSGLLSTESSTFLIFDSIRTSLFYFLSVFIAVSAAKRLDAPLYLAILLAATVLSPSINGVEGLSLFGIPLPKIEYANTFIPILIGVWFMGLVGKTTKKYIPKSLEYFFSPLIIMLITVPVTLFLFGPIGSLINDGISILVQFLMDTIGSWIVVALYAAGLPFLIMLGAGNFAIPLSVSFFSSLGYDPVFVHAYIIADIAVCGAMLGYMLKAKDKKQKQFFGTVSFSALMGVTEPAVFGAFVKYRRPFIAVLIGAGIGGLFAGLMNVKAYTFTTLFGVMSFIGESDYSNFYYLVIAIVISFVGSSIAGYLLWIPRSILVDNVEKTENQPKKIEKVVNKAVMVSPIHGNRVSLENVKDNAFSTGALGKGMGINPLESIVKSPIEGEIVTIFPTKHAIGLRSTEGIEVLIHVGIDTVSLNGLGFESLIEPGKYVKMGDPLLKVDFELIKEKGFDPTVIIVITNSQDYLEIIPNLDEEQDIDKGFITVIL</sequence>
<keyword evidence="6" id="KW-0598">Phosphotransferase system</keyword>
<dbReference type="GO" id="GO:0015771">
    <property type="term" value="P:trehalose transport"/>
    <property type="evidence" value="ECO:0007669"/>
    <property type="project" value="TreeGrafter"/>
</dbReference>
<evidence type="ECO:0000256" key="11">
    <source>
        <dbReference type="PROSITE-ProRule" id="PRU00421"/>
    </source>
</evidence>
<accession>A0A553SRF0</accession>
<dbReference type="FunFam" id="2.70.70.10:FF:000001">
    <property type="entry name" value="PTS system glucose-specific IIA component"/>
    <property type="match status" value="1"/>
</dbReference>
<feature type="transmembrane region" description="Helical" evidence="12">
    <location>
        <begin position="170"/>
        <end position="188"/>
    </location>
</feature>
<evidence type="ECO:0000313" key="17">
    <source>
        <dbReference type="Proteomes" id="UP000319837"/>
    </source>
</evidence>
<dbReference type="Pfam" id="PF02378">
    <property type="entry name" value="PTS_EIIC"/>
    <property type="match status" value="1"/>
</dbReference>
<dbReference type="InterPro" id="IPR036878">
    <property type="entry name" value="Glu_permease_IIB"/>
</dbReference>
<evidence type="ECO:0000256" key="5">
    <source>
        <dbReference type="ARBA" id="ARBA00022679"/>
    </source>
</evidence>
<evidence type="ECO:0000256" key="4">
    <source>
        <dbReference type="ARBA" id="ARBA00022597"/>
    </source>
</evidence>
<dbReference type="PROSITE" id="PS51098">
    <property type="entry name" value="PTS_EIIB_TYPE_1"/>
    <property type="match status" value="1"/>
</dbReference>
<evidence type="ECO:0000256" key="9">
    <source>
        <dbReference type="ARBA" id="ARBA00022989"/>
    </source>
</evidence>
<dbReference type="InterPro" id="IPR018113">
    <property type="entry name" value="PTrfase_EIIB_Cys"/>
</dbReference>
<dbReference type="InterPro" id="IPR011297">
    <property type="entry name" value="PTS_IIABC_b_glu"/>
</dbReference>
<reference evidence="17" key="1">
    <citation type="submission" date="2018-10" db="EMBL/GenBank/DDBJ databases">
        <title>FDA dAtabase for Regulatory Grade micrObial Sequences (FDA-ARGOS): Supporting development and validation of Infectious Disease Dx tests.</title>
        <authorList>
            <person name="Minogue T."/>
            <person name="Wolcott M."/>
            <person name="Wasieloski L."/>
            <person name="Aguilar W."/>
            <person name="Moore D."/>
            <person name="Tallon L."/>
            <person name="Sadzewicz L."/>
            <person name="Sengamalay N."/>
            <person name="Ott S."/>
            <person name="Godinez A."/>
            <person name="Nagaraj S."/>
            <person name="Vavikolanu K."/>
            <person name="Vyas G."/>
            <person name="Nadendla S."/>
            <person name="George J."/>
            <person name="Sichtig H."/>
        </authorList>
    </citation>
    <scope>NUCLEOTIDE SEQUENCE [LARGE SCALE GENOMIC DNA]</scope>
    <source>
        <strain evidence="17">FDAARGOS_343</strain>
    </source>
</reference>
<evidence type="ECO:0000256" key="12">
    <source>
        <dbReference type="SAM" id="Phobius"/>
    </source>
</evidence>
<evidence type="ECO:0000256" key="3">
    <source>
        <dbReference type="ARBA" id="ARBA00022475"/>
    </source>
</evidence>
<proteinExistence type="predicted"/>
<dbReference type="InterPro" id="IPR013013">
    <property type="entry name" value="PTS_EIIC_1"/>
</dbReference>
<evidence type="ECO:0000259" key="14">
    <source>
        <dbReference type="PROSITE" id="PS51098"/>
    </source>
</evidence>
<feature type="transmembrane region" description="Helical" evidence="12">
    <location>
        <begin position="417"/>
        <end position="439"/>
    </location>
</feature>
<keyword evidence="10 12" id="KW-0472">Membrane</keyword>
<evidence type="ECO:0000256" key="10">
    <source>
        <dbReference type="ARBA" id="ARBA00023136"/>
    </source>
</evidence>
<dbReference type="FunFam" id="3.30.1360.60:FF:000001">
    <property type="entry name" value="PTS system glucose-specific IIBC component PtsG"/>
    <property type="match status" value="1"/>
</dbReference>
<evidence type="ECO:0000256" key="1">
    <source>
        <dbReference type="ARBA" id="ARBA00004651"/>
    </source>
</evidence>
<organism evidence="16 17">
    <name type="scientific">Niallia circulans</name>
    <name type="common">Bacillus circulans</name>
    <dbReference type="NCBI Taxonomy" id="1397"/>
    <lineage>
        <taxon>Bacteria</taxon>
        <taxon>Bacillati</taxon>
        <taxon>Bacillota</taxon>
        <taxon>Bacilli</taxon>
        <taxon>Bacillales</taxon>
        <taxon>Bacillaceae</taxon>
        <taxon>Niallia</taxon>
    </lineage>
</organism>
<dbReference type="CDD" id="cd00212">
    <property type="entry name" value="PTS_IIB_glc"/>
    <property type="match status" value="1"/>
</dbReference>
<dbReference type="AlphaFoldDB" id="A0A553SRF0"/>
<evidence type="ECO:0000313" key="16">
    <source>
        <dbReference type="EMBL" id="TRZ39574.1"/>
    </source>
</evidence>
<feature type="domain" description="PTS EIIC type-1" evidence="15">
    <location>
        <begin position="101"/>
        <end position="452"/>
    </location>
</feature>
<dbReference type="Gene3D" id="3.30.1360.60">
    <property type="entry name" value="Glucose permease domain IIB"/>
    <property type="match status" value="1"/>
</dbReference>
<feature type="transmembrane region" description="Helical" evidence="12">
    <location>
        <begin position="145"/>
        <end position="163"/>
    </location>
</feature>
<dbReference type="PROSITE" id="PS51093">
    <property type="entry name" value="PTS_EIIA_TYPE_1"/>
    <property type="match status" value="1"/>
</dbReference>
<dbReference type="Proteomes" id="UP000319837">
    <property type="component" value="Unassembled WGS sequence"/>
</dbReference>
<keyword evidence="4" id="KW-0762">Sugar transport</keyword>
<dbReference type="SUPFAM" id="SSF55604">
    <property type="entry name" value="Glucose permease domain IIB"/>
    <property type="match status" value="1"/>
</dbReference>
<feature type="transmembrane region" description="Helical" evidence="12">
    <location>
        <begin position="107"/>
        <end position="133"/>
    </location>
</feature>
<evidence type="ECO:0000256" key="8">
    <source>
        <dbReference type="ARBA" id="ARBA00022777"/>
    </source>
</evidence>
<dbReference type="PROSITE" id="PS51103">
    <property type="entry name" value="PTS_EIIC_TYPE_1"/>
    <property type="match status" value="1"/>
</dbReference>
<keyword evidence="8" id="KW-0418">Kinase</keyword>
<dbReference type="InterPro" id="IPR001996">
    <property type="entry name" value="PTS_IIB_1"/>
</dbReference>
<dbReference type="NCBIfam" id="TIGR00830">
    <property type="entry name" value="PTBA"/>
    <property type="match status" value="1"/>
</dbReference>
<protein>
    <submittedName>
        <fullName evidence="16">PTS beta-glucoside transporter subunit IIBCA</fullName>
    </submittedName>
</protein>
<keyword evidence="2" id="KW-0813">Transport</keyword>
<dbReference type="Gene3D" id="2.70.70.10">
    <property type="entry name" value="Glucose Permease (Domain IIA)"/>
    <property type="match status" value="1"/>
</dbReference>
<dbReference type="RefSeq" id="WP_185763009.1">
    <property type="nucleotide sequence ID" value="NZ_RIBP01000001.1"/>
</dbReference>
<keyword evidence="5" id="KW-0808">Transferase</keyword>
<evidence type="ECO:0000259" key="13">
    <source>
        <dbReference type="PROSITE" id="PS51093"/>
    </source>
</evidence>
<dbReference type="GO" id="GO:0005886">
    <property type="term" value="C:plasma membrane"/>
    <property type="evidence" value="ECO:0007669"/>
    <property type="project" value="UniProtKB-SubCell"/>
</dbReference>
<dbReference type="PROSITE" id="PS01035">
    <property type="entry name" value="PTS_EIIB_TYPE_1_CYS"/>
    <property type="match status" value="1"/>
</dbReference>
<keyword evidence="3" id="KW-1003">Cell membrane</keyword>
<dbReference type="PANTHER" id="PTHR30175:SF1">
    <property type="entry name" value="PTS SYSTEM ARBUTIN-, CELLOBIOSE-, AND SALICIN-SPECIFIC EIIBC COMPONENT-RELATED"/>
    <property type="match status" value="1"/>
</dbReference>
<evidence type="ECO:0000256" key="6">
    <source>
        <dbReference type="ARBA" id="ARBA00022683"/>
    </source>
</evidence>
<dbReference type="InterPro" id="IPR050558">
    <property type="entry name" value="PTS_Sugar-Specific_Components"/>
</dbReference>
<dbReference type="InterPro" id="IPR011055">
    <property type="entry name" value="Dup_hybrid_motif"/>
</dbReference>
<feature type="transmembrane region" description="Helical" evidence="12">
    <location>
        <begin position="316"/>
        <end position="335"/>
    </location>
</feature>
<feature type="domain" description="PTS EIIA type-1" evidence="13">
    <location>
        <begin position="484"/>
        <end position="588"/>
    </location>
</feature>
<dbReference type="Pfam" id="PF00367">
    <property type="entry name" value="PTS_EIIB"/>
    <property type="match status" value="1"/>
</dbReference>
<feature type="active site" description="Phosphocysteine intermediate; for EIIB activity" evidence="11">
    <location>
        <position position="26"/>
    </location>
</feature>
<dbReference type="GO" id="GO:0009401">
    <property type="term" value="P:phosphoenolpyruvate-dependent sugar phosphotransferase system"/>
    <property type="evidence" value="ECO:0007669"/>
    <property type="project" value="UniProtKB-KW"/>
</dbReference>
<evidence type="ECO:0000256" key="2">
    <source>
        <dbReference type="ARBA" id="ARBA00022448"/>
    </source>
</evidence>
<dbReference type="GO" id="GO:0008982">
    <property type="term" value="F:protein-N(PI)-phosphohistidine-sugar phosphotransferase activity"/>
    <property type="evidence" value="ECO:0007669"/>
    <property type="project" value="InterPro"/>
</dbReference>
<dbReference type="NCBIfam" id="TIGR01995">
    <property type="entry name" value="PTS-II-ABC-beta"/>
    <property type="match status" value="1"/>
</dbReference>
<feature type="transmembrane region" description="Helical" evidence="12">
    <location>
        <begin position="203"/>
        <end position="220"/>
    </location>
</feature>
<evidence type="ECO:0000256" key="7">
    <source>
        <dbReference type="ARBA" id="ARBA00022692"/>
    </source>
</evidence>
<dbReference type="GO" id="GO:0016301">
    <property type="term" value="F:kinase activity"/>
    <property type="evidence" value="ECO:0007669"/>
    <property type="project" value="UniProtKB-KW"/>
</dbReference>
<comment type="caution">
    <text evidence="16">The sequence shown here is derived from an EMBL/GenBank/DDBJ whole genome shotgun (WGS) entry which is preliminary data.</text>
</comment>
<dbReference type="GO" id="GO:0090589">
    <property type="term" value="F:protein-phosphocysteine-trehalose phosphotransferase system transporter activity"/>
    <property type="evidence" value="ECO:0007669"/>
    <property type="project" value="TreeGrafter"/>
</dbReference>
<dbReference type="EMBL" id="RIBP01000001">
    <property type="protein sequence ID" value="TRZ39574.1"/>
    <property type="molecule type" value="Genomic_DNA"/>
</dbReference>
<gene>
    <name evidence="16" type="ORF">CEQ21_00970</name>
</gene>
<dbReference type="PANTHER" id="PTHR30175">
    <property type="entry name" value="PHOSPHOTRANSFERASE SYSTEM TRANSPORT PROTEIN"/>
    <property type="match status" value="1"/>
</dbReference>
<feature type="transmembrane region" description="Helical" evidence="12">
    <location>
        <begin position="375"/>
        <end position="396"/>
    </location>
</feature>